<dbReference type="Proteomes" id="UP000182248">
    <property type="component" value="Unassembled WGS sequence"/>
</dbReference>
<dbReference type="NCBIfam" id="TIGR04056">
    <property type="entry name" value="OMP_RagA_SusC"/>
    <property type="match status" value="1"/>
</dbReference>
<dbReference type="AlphaFoldDB" id="A0A1K1RVY6"/>
<dbReference type="PROSITE" id="PS52016">
    <property type="entry name" value="TONB_DEPENDENT_REC_3"/>
    <property type="match status" value="1"/>
</dbReference>
<evidence type="ECO:0000313" key="10">
    <source>
        <dbReference type="Proteomes" id="UP000182248"/>
    </source>
</evidence>
<name>A0A1K1RVY6_9FLAO</name>
<dbReference type="InterPro" id="IPR012910">
    <property type="entry name" value="Plug_dom"/>
</dbReference>
<dbReference type="EMBL" id="FPJE01000038">
    <property type="protein sequence ID" value="SFW76315.1"/>
    <property type="molecule type" value="Genomic_DNA"/>
</dbReference>
<evidence type="ECO:0000256" key="6">
    <source>
        <dbReference type="ARBA" id="ARBA00023237"/>
    </source>
</evidence>
<dbReference type="Pfam" id="PF07660">
    <property type="entry name" value="STN"/>
    <property type="match status" value="1"/>
</dbReference>
<dbReference type="Gene3D" id="2.170.130.10">
    <property type="entry name" value="TonB-dependent receptor, plug domain"/>
    <property type="match status" value="1"/>
</dbReference>
<dbReference type="STRING" id="1150368.SAMN02927921_04102"/>
<accession>A0A1K1RVY6</accession>
<evidence type="ECO:0000256" key="1">
    <source>
        <dbReference type="ARBA" id="ARBA00004571"/>
    </source>
</evidence>
<dbReference type="InterPro" id="IPR037066">
    <property type="entry name" value="Plug_dom_sf"/>
</dbReference>
<dbReference type="InterPro" id="IPR011662">
    <property type="entry name" value="Secretin/TonB_short_N"/>
</dbReference>
<keyword evidence="5 7" id="KW-0472">Membrane</keyword>
<dbReference type="Pfam" id="PF13715">
    <property type="entry name" value="CarbopepD_reg_2"/>
    <property type="match status" value="1"/>
</dbReference>
<comment type="similarity">
    <text evidence="7">Belongs to the TonB-dependent receptor family.</text>
</comment>
<gene>
    <name evidence="9" type="ORF">SAMN02927921_04102</name>
</gene>
<evidence type="ECO:0000256" key="4">
    <source>
        <dbReference type="ARBA" id="ARBA00022692"/>
    </source>
</evidence>
<keyword evidence="10" id="KW-1185">Reference proteome</keyword>
<evidence type="ECO:0000256" key="5">
    <source>
        <dbReference type="ARBA" id="ARBA00023136"/>
    </source>
</evidence>
<dbReference type="InterPro" id="IPR008969">
    <property type="entry name" value="CarboxyPept-like_regulatory"/>
</dbReference>
<dbReference type="SUPFAM" id="SSF56935">
    <property type="entry name" value="Porins"/>
    <property type="match status" value="1"/>
</dbReference>
<dbReference type="InterPro" id="IPR023997">
    <property type="entry name" value="TonB-dep_OMP_SusC/RagA_CS"/>
</dbReference>
<keyword evidence="4 7" id="KW-0812">Transmembrane</keyword>
<evidence type="ECO:0000259" key="8">
    <source>
        <dbReference type="SMART" id="SM00965"/>
    </source>
</evidence>
<dbReference type="SMART" id="SM00965">
    <property type="entry name" value="STN"/>
    <property type="match status" value="1"/>
</dbReference>
<reference evidence="9 10" key="1">
    <citation type="submission" date="2016-11" db="EMBL/GenBank/DDBJ databases">
        <authorList>
            <person name="Jaros S."/>
            <person name="Januszkiewicz K."/>
            <person name="Wedrychowicz H."/>
        </authorList>
    </citation>
    <scope>NUCLEOTIDE SEQUENCE [LARGE SCALE GENOMIC DNA]</scope>
    <source>
        <strain evidence="9 10">CGMCC 1.12145</strain>
    </source>
</reference>
<dbReference type="InterPro" id="IPR039426">
    <property type="entry name" value="TonB-dep_rcpt-like"/>
</dbReference>
<dbReference type="Pfam" id="PF07715">
    <property type="entry name" value="Plug"/>
    <property type="match status" value="1"/>
</dbReference>
<protein>
    <submittedName>
        <fullName evidence="9">TonB-linked outer membrane protein, SusC/RagA family</fullName>
    </submittedName>
</protein>
<dbReference type="SUPFAM" id="SSF49464">
    <property type="entry name" value="Carboxypeptidase regulatory domain-like"/>
    <property type="match status" value="1"/>
</dbReference>
<evidence type="ECO:0000256" key="2">
    <source>
        <dbReference type="ARBA" id="ARBA00022448"/>
    </source>
</evidence>
<dbReference type="GO" id="GO:0009279">
    <property type="term" value="C:cell outer membrane"/>
    <property type="evidence" value="ECO:0007669"/>
    <property type="project" value="UniProtKB-SubCell"/>
</dbReference>
<dbReference type="NCBIfam" id="TIGR04057">
    <property type="entry name" value="SusC_RagA_signa"/>
    <property type="match status" value="1"/>
</dbReference>
<proteinExistence type="inferred from homology"/>
<keyword evidence="2 7" id="KW-0813">Transport</keyword>
<dbReference type="InterPro" id="IPR036942">
    <property type="entry name" value="Beta-barrel_TonB_sf"/>
</dbReference>
<evidence type="ECO:0000256" key="7">
    <source>
        <dbReference type="PROSITE-ProRule" id="PRU01360"/>
    </source>
</evidence>
<evidence type="ECO:0000256" key="3">
    <source>
        <dbReference type="ARBA" id="ARBA00022452"/>
    </source>
</evidence>
<organism evidence="9 10">
    <name type="scientific">Sinomicrobium oceani</name>
    <dbReference type="NCBI Taxonomy" id="1150368"/>
    <lineage>
        <taxon>Bacteria</taxon>
        <taxon>Pseudomonadati</taxon>
        <taxon>Bacteroidota</taxon>
        <taxon>Flavobacteriia</taxon>
        <taxon>Flavobacteriales</taxon>
        <taxon>Flavobacteriaceae</taxon>
        <taxon>Sinomicrobium</taxon>
    </lineage>
</organism>
<dbReference type="Gene3D" id="2.40.170.20">
    <property type="entry name" value="TonB-dependent receptor, beta-barrel domain"/>
    <property type="match status" value="1"/>
</dbReference>
<comment type="subcellular location">
    <subcellularLocation>
        <location evidence="1 7">Cell outer membrane</location>
        <topology evidence="1 7">Multi-pass membrane protein</topology>
    </subcellularLocation>
</comment>
<keyword evidence="6 7" id="KW-0998">Cell outer membrane</keyword>
<keyword evidence="3 7" id="KW-1134">Transmembrane beta strand</keyword>
<evidence type="ECO:0000313" key="9">
    <source>
        <dbReference type="EMBL" id="SFW76315.1"/>
    </source>
</evidence>
<feature type="domain" description="Secretin/TonB short N-terminal" evidence="8">
    <location>
        <begin position="93"/>
        <end position="144"/>
    </location>
</feature>
<sequence>MLTTPSDTIDYKPNKITNNQLKSMKIIRNAVRHRESSRLKITLRMKLLLSLFFATLLQINAGLEDTRSQKITLDLKSATVLDVIREIETTTVYRFLYRSEELDTSRKMNIRAKNEKLESVLHKVFANSGMAYKIVEDQVVLTPKKLPSVDEGNNPPMVQQQNISGTVTDAMGPIFGVTIRIKSSNRGTLSNRDGYYKIMATSNDTLVFSFVGLKTVERVVGKQTIINVELTEDITSLEEVVLNAGYYKVTEKARTGSISRITSEDIQDQPLTNPIQALIGRVPGVEISPSTTPGAYLKIRVRGENSLTGKSGGGVTGFRGALSGGIPLYVVDGMPVASQAIRSDNFGDQDPLININPENIESIEVLKDADATAIYGSRGANGVILITTKKGTPGRDQFRISTYRGIGHVSKRFQLLNTEQYLGLRNEAIQNDGINLEMLPPILKGLVYPDLTVWDQNRYTDWQDVLLGGNSEITDVQGNFSGGSENMSYRMGGSFHREDLINWGDSYFARGTANLGLDYRSSNQRFGLSVALNYGVNKQEHHGQQFTIGTVLGLTPNAPSLYDENGEINWGFDEASGQYTFSNNPMIQQLRIKTLETKTLVSNMMLSYQLWKDSDLKLNLGYTTSDTQDNSQNPITSKTPGNINTVGDSDFGYNRGHGICIEPQWTLSFTKGQHKVSTLLGAQYQRNQSERILISATEYRDDAFLGSLNGAGSINNTSEFQSDYRYMAFFGRIGYQYKQRYILNLTGRRDGSSRFSPGNRFGNFGAVGAAWIFSDEKWVRSHVPFLSFGKLRGSYGTTGSDAVGDYMYYQLYSLESSGYENDKTLIPYNLHNPNFQWERTRKMEAAIELGLFDNRMQLQAAWYQNRASNQLIQRRLPYTTGFPGVVDNFSEAVVQNSGWEFVLGGNPVSSPNFDWNLSINLSTNRNILLSFPEIEDSSYRYVYEVGSPLAIQRLYNWTQVNPETGLHEFDDVDENGVLNEEDKNFYNDLQPDFIGGLTQQFRYKNLQLDLLFQFAKQQGRWLPPQPAMGERVNTFSSYYQQRWLQPGDITEVQRATTSTNPPRIAYGNAINSTLNIEDQSFIRLRTLGLSYDIPHEAIDKIGLQRFRLFARGQNLFVLSKATTADPETGYGMPLQRTISLGVDLTF</sequence>
<dbReference type="InterPro" id="IPR023996">
    <property type="entry name" value="TonB-dep_OMP_SusC/RagA"/>
</dbReference>